<feature type="region of interest" description="Disordered" evidence="1">
    <location>
        <begin position="168"/>
        <end position="191"/>
    </location>
</feature>
<organism evidence="2 3">
    <name type="scientific">Lepraria neglecta</name>
    <dbReference type="NCBI Taxonomy" id="209136"/>
    <lineage>
        <taxon>Eukaryota</taxon>
        <taxon>Fungi</taxon>
        <taxon>Dikarya</taxon>
        <taxon>Ascomycota</taxon>
        <taxon>Pezizomycotina</taxon>
        <taxon>Lecanoromycetes</taxon>
        <taxon>OSLEUM clade</taxon>
        <taxon>Lecanoromycetidae</taxon>
        <taxon>Lecanorales</taxon>
        <taxon>Lecanorineae</taxon>
        <taxon>Stereocaulaceae</taxon>
        <taxon>Lepraria</taxon>
    </lineage>
</organism>
<proteinExistence type="predicted"/>
<protein>
    <submittedName>
        <fullName evidence="2">Uncharacterized protein</fullName>
    </submittedName>
</protein>
<dbReference type="EMBL" id="JASNWA010000009">
    <property type="protein sequence ID" value="KAK3170016.1"/>
    <property type="molecule type" value="Genomic_DNA"/>
</dbReference>
<gene>
    <name evidence="2" type="ORF">OEA41_009401</name>
</gene>
<dbReference type="Proteomes" id="UP001276659">
    <property type="component" value="Unassembled WGS sequence"/>
</dbReference>
<evidence type="ECO:0000313" key="3">
    <source>
        <dbReference type="Proteomes" id="UP001276659"/>
    </source>
</evidence>
<name>A0AAD9Z330_9LECA</name>
<reference evidence="2" key="1">
    <citation type="submission" date="2022-11" db="EMBL/GenBank/DDBJ databases">
        <title>Chromosomal genome sequence assembly and mating type (MAT) locus characterization of the leprose asexual lichenized fungus Lepraria neglecta (Nyl.) Erichsen.</title>
        <authorList>
            <person name="Allen J.L."/>
            <person name="Pfeffer B."/>
        </authorList>
    </citation>
    <scope>NUCLEOTIDE SEQUENCE</scope>
    <source>
        <strain evidence="2">Allen 5258</strain>
    </source>
</reference>
<sequence>MGSVTNVSVHINGLKELLQRRGDLQALEHNSSLEALIYCFDVSYQASIGQVHGSTLMKQHVQFAPVPRDGIHSNNQSHNVEDVCPELTISASFPPLITSFSPLGLLLSRTRPHQTSTTDQQDSRAFLWDLLRVLDNLEQLTAVIKVASTNDNATRLISISFAKTLKTRQRRSNAMTPSPPYPKSQRRANTLPPRLPHLRRLSLTNRTRRFPQPQRFINLILKPRVLPLDTPLSKNPAARATERRVGELGEAGENVACSAANQDGYGA</sequence>
<evidence type="ECO:0000256" key="1">
    <source>
        <dbReference type="SAM" id="MobiDB-lite"/>
    </source>
</evidence>
<evidence type="ECO:0000313" key="2">
    <source>
        <dbReference type="EMBL" id="KAK3170016.1"/>
    </source>
</evidence>
<accession>A0AAD9Z330</accession>
<keyword evidence="3" id="KW-1185">Reference proteome</keyword>
<comment type="caution">
    <text evidence="2">The sequence shown here is derived from an EMBL/GenBank/DDBJ whole genome shotgun (WGS) entry which is preliminary data.</text>
</comment>
<dbReference type="AlphaFoldDB" id="A0AAD9Z330"/>